<organism evidence="2 3">
    <name type="scientific">Nepenthes gracilis</name>
    <name type="common">Slender pitcher plant</name>
    <dbReference type="NCBI Taxonomy" id="150966"/>
    <lineage>
        <taxon>Eukaryota</taxon>
        <taxon>Viridiplantae</taxon>
        <taxon>Streptophyta</taxon>
        <taxon>Embryophyta</taxon>
        <taxon>Tracheophyta</taxon>
        <taxon>Spermatophyta</taxon>
        <taxon>Magnoliopsida</taxon>
        <taxon>eudicotyledons</taxon>
        <taxon>Gunneridae</taxon>
        <taxon>Pentapetalae</taxon>
        <taxon>Caryophyllales</taxon>
        <taxon>Nepenthaceae</taxon>
        <taxon>Nepenthes</taxon>
    </lineage>
</organism>
<evidence type="ECO:0000313" key="3">
    <source>
        <dbReference type="Proteomes" id="UP001279734"/>
    </source>
</evidence>
<dbReference type="PANTHER" id="PTHR12242:SF22">
    <property type="entry name" value="OS02G0130600 PROTEIN"/>
    <property type="match status" value="1"/>
</dbReference>
<feature type="transmembrane region" description="Helical" evidence="1">
    <location>
        <begin position="90"/>
        <end position="113"/>
    </location>
</feature>
<evidence type="ECO:0000313" key="2">
    <source>
        <dbReference type="EMBL" id="GMH23407.1"/>
    </source>
</evidence>
<dbReference type="AlphaFoldDB" id="A0AAD3T635"/>
<keyword evidence="3" id="KW-1185">Reference proteome</keyword>
<evidence type="ECO:0000256" key="1">
    <source>
        <dbReference type="SAM" id="Phobius"/>
    </source>
</evidence>
<feature type="transmembrane region" description="Helical" evidence="1">
    <location>
        <begin position="259"/>
        <end position="282"/>
    </location>
</feature>
<keyword evidence="1" id="KW-1133">Transmembrane helix</keyword>
<sequence>MGFPTGFSRVSWQPLITADTTTSSYWLNWRVSLCAVWVFISIVLASFLISKFEGHQNSRTHESSENGREAPGILYVDEVWKPCLKGMHPVWLLAFRVLSFFVLLVLLIINAIVDGAGIFYYYTQWTFTLVTIYFGLGSMLSVYGCYEYHNKVGGERADNESVDAVQGNLATKNLSSLDQPNTCRVAGFWGYVFQIIFQMNAGAVMLTDFVFWLIIVPFLRTKDYHLNFFIINMHTINAVFLLGDAALNSLSFPWFRIAYFIIWTCLYVIFQWIVHACIPHWWPYPFLDLSSSLAPLWYSTMAIMHIPCYGVFVLVIKLKHFVLSRYFPQLYQCMMK</sequence>
<protein>
    <submittedName>
        <fullName evidence="2">Uncharacterized protein</fullName>
    </submittedName>
</protein>
<keyword evidence="1" id="KW-0812">Transmembrane</keyword>
<keyword evidence="1" id="KW-0472">Membrane</keyword>
<proteinExistence type="predicted"/>
<feature type="transmembrane region" description="Helical" evidence="1">
    <location>
        <begin position="125"/>
        <end position="146"/>
    </location>
</feature>
<comment type="caution">
    <text evidence="2">The sequence shown here is derived from an EMBL/GenBank/DDBJ whole genome shotgun (WGS) entry which is preliminary data.</text>
</comment>
<dbReference type="GO" id="GO:0016020">
    <property type="term" value="C:membrane"/>
    <property type="evidence" value="ECO:0007669"/>
    <property type="project" value="TreeGrafter"/>
</dbReference>
<gene>
    <name evidence="2" type="ORF">Nepgr_025250</name>
</gene>
<name>A0AAD3T635_NEPGR</name>
<reference evidence="2" key="1">
    <citation type="submission" date="2023-05" db="EMBL/GenBank/DDBJ databases">
        <title>Nepenthes gracilis genome sequencing.</title>
        <authorList>
            <person name="Fukushima K."/>
        </authorList>
    </citation>
    <scope>NUCLEOTIDE SEQUENCE</scope>
    <source>
        <strain evidence="2">SING2019-196</strain>
    </source>
</reference>
<accession>A0AAD3T635</accession>
<feature type="transmembrane region" description="Helical" evidence="1">
    <location>
        <begin position="294"/>
        <end position="316"/>
    </location>
</feature>
<feature type="transmembrane region" description="Helical" evidence="1">
    <location>
        <begin position="226"/>
        <end position="247"/>
    </location>
</feature>
<dbReference type="EMBL" id="BSYO01000026">
    <property type="protein sequence ID" value="GMH23407.1"/>
    <property type="molecule type" value="Genomic_DNA"/>
</dbReference>
<dbReference type="Proteomes" id="UP001279734">
    <property type="component" value="Unassembled WGS sequence"/>
</dbReference>
<feature type="transmembrane region" description="Helical" evidence="1">
    <location>
        <begin position="29"/>
        <end position="49"/>
    </location>
</feature>
<feature type="transmembrane region" description="Helical" evidence="1">
    <location>
        <begin position="201"/>
        <end position="220"/>
    </location>
</feature>
<dbReference type="PANTHER" id="PTHR12242">
    <property type="entry name" value="OS02G0130600 PROTEIN-RELATED"/>
    <property type="match status" value="1"/>
</dbReference>